<dbReference type="KEGG" id="egl:EGR_06050"/>
<gene>
    <name evidence="1" type="ORF">EGR_06050</name>
</gene>
<organism evidence="1 2">
    <name type="scientific">Echinococcus granulosus</name>
    <name type="common">Hydatid tapeworm</name>
    <dbReference type="NCBI Taxonomy" id="6210"/>
    <lineage>
        <taxon>Eukaryota</taxon>
        <taxon>Metazoa</taxon>
        <taxon>Spiralia</taxon>
        <taxon>Lophotrochozoa</taxon>
        <taxon>Platyhelminthes</taxon>
        <taxon>Cestoda</taxon>
        <taxon>Eucestoda</taxon>
        <taxon>Cyclophyllidea</taxon>
        <taxon>Taeniidae</taxon>
        <taxon>Echinococcus</taxon>
        <taxon>Echinococcus granulosus group</taxon>
    </lineage>
</organism>
<accession>W6UDH8</accession>
<dbReference type="GeneID" id="36341765"/>
<evidence type="ECO:0000313" key="2">
    <source>
        <dbReference type="Proteomes" id="UP000019149"/>
    </source>
</evidence>
<dbReference type="Proteomes" id="UP000019149">
    <property type="component" value="Unassembled WGS sequence"/>
</dbReference>
<dbReference type="RefSeq" id="XP_024350254.1">
    <property type="nucleotide sequence ID" value="XM_024495299.1"/>
</dbReference>
<comment type="caution">
    <text evidence="1">The sequence shown here is derived from an EMBL/GenBank/DDBJ whole genome shotgun (WGS) entry which is preliminary data.</text>
</comment>
<proteinExistence type="predicted"/>
<sequence length="124" mass="13302">MNWMRSTLGTSVKPLLSPHPLPTASLTVHARIDRAQDSLSVCNQGAVGIGPRGGKIPIPIRHDCSTLRDLHGSAGPSLVDCARRPNNYRLSVQLDTETAAARPGEQVQHISACLITQPRPPQTV</sequence>
<dbReference type="CTD" id="36341765"/>
<evidence type="ECO:0000313" key="1">
    <source>
        <dbReference type="EMBL" id="EUB59058.1"/>
    </source>
</evidence>
<keyword evidence="2" id="KW-1185">Reference proteome</keyword>
<dbReference type="AlphaFoldDB" id="W6UDH8"/>
<dbReference type="EMBL" id="APAU02000050">
    <property type="protein sequence ID" value="EUB59058.1"/>
    <property type="molecule type" value="Genomic_DNA"/>
</dbReference>
<reference evidence="1 2" key="1">
    <citation type="journal article" date="2013" name="Nat. Genet.">
        <title>The genome of the hydatid tapeworm Echinococcus granulosus.</title>
        <authorList>
            <person name="Zheng H."/>
            <person name="Zhang W."/>
            <person name="Zhang L."/>
            <person name="Zhang Z."/>
            <person name="Li J."/>
            <person name="Lu G."/>
            <person name="Zhu Y."/>
            <person name="Wang Y."/>
            <person name="Huang Y."/>
            <person name="Liu J."/>
            <person name="Kang H."/>
            <person name="Chen J."/>
            <person name="Wang L."/>
            <person name="Chen A."/>
            <person name="Yu S."/>
            <person name="Gao Z."/>
            <person name="Jin L."/>
            <person name="Gu W."/>
            <person name="Wang Z."/>
            <person name="Zhao L."/>
            <person name="Shi B."/>
            <person name="Wen H."/>
            <person name="Lin R."/>
            <person name="Jones M.K."/>
            <person name="Brejova B."/>
            <person name="Vinar T."/>
            <person name="Zhao G."/>
            <person name="McManus D.P."/>
            <person name="Chen Z."/>
            <person name="Zhou Y."/>
            <person name="Wang S."/>
        </authorList>
    </citation>
    <scope>NUCLEOTIDE SEQUENCE [LARGE SCALE GENOMIC DNA]</scope>
</reference>
<protein>
    <submittedName>
        <fullName evidence="1">Uncharacterized protein</fullName>
    </submittedName>
</protein>
<name>W6UDH8_ECHGR</name>